<keyword evidence="3" id="KW-0560">Oxidoreductase</keyword>
<dbReference type="InterPro" id="IPR028161">
    <property type="entry name" value="Met8-like"/>
</dbReference>
<dbReference type="GO" id="GO:0004325">
    <property type="term" value="F:ferrochelatase activity"/>
    <property type="evidence" value="ECO:0007669"/>
    <property type="project" value="InterPro"/>
</dbReference>
<dbReference type="SUPFAM" id="SSF75615">
    <property type="entry name" value="Siroheme synthase middle domains-like"/>
    <property type="match status" value="1"/>
</dbReference>
<protein>
    <recommendedName>
        <fullName evidence="2">precorrin-2 dehydrogenase</fullName>
        <ecNumber evidence="2">1.3.1.76</ecNumber>
    </recommendedName>
</protein>
<dbReference type="PANTHER" id="PTHR35330">
    <property type="entry name" value="SIROHEME BIOSYNTHESIS PROTEIN MET8"/>
    <property type="match status" value="1"/>
</dbReference>
<evidence type="ECO:0000256" key="2">
    <source>
        <dbReference type="ARBA" id="ARBA00012400"/>
    </source>
</evidence>
<dbReference type="RefSeq" id="WP_188688508.1">
    <property type="nucleotide sequence ID" value="NZ_BMIR01000001.1"/>
</dbReference>
<evidence type="ECO:0000313" key="8">
    <source>
        <dbReference type="EMBL" id="GGE29407.1"/>
    </source>
</evidence>
<dbReference type="Pfam" id="PF14824">
    <property type="entry name" value="Sirohm_synth_M"/>
    <property type="match status" value="1"/>
</dbReference>
<dbReference type="InterPro" id="IPR036291">
    <property type="entry name" value="NAD(P)-bd_dom_sf"/>
</dbReference>
<keyword evidence="9" id="KW-1185">Reference proteome</keyword>
<dbReference type="EMBL" id="BMIR01000001">
    <property type="protein sequence ID" value="GGE29407.1"/>
    <property type="molecule type" value="Genomic_DNA"/>
</dbReference>
<evidence type="ECO:0000256" key="4">
    <source>
        <dbReference type="ARBA" id="ARBA00023027"/>
    </source>
</evidence>
<dbReference type="Gene3D" id="3.40.50.720">
    <property type="entry name" value="NAD(P)-binding Rossmann-like Domain"/>
    <property type="match status" value="1"/>
</dbReference>
<dbReference type="UniPathway" id="UPA00262">
    <property type="reaction ID" value="UER00222"/>
</dbReference>
<sequence length="207" mass="23546">MNAFPIMLNLLNKKVVTVGGGNVARRKLQTLLKYDASIHVISPELHPDLKRLHEAKQFTWVPKHFEPEDIQDAFMVIAATNDAEVNAQVAALAPEQALINVATQPEQGNAFFTSHLKRGRLSISISTNGASPLLAKKIKDELSRVYDDRYEDYLDFLYECRRLLKTSDLTQEEKQRLLYDLLASNLLEPSEQCQMKQTLQNLISKEH</sequence>
<name>A0A8J2YET7_9BACL</name>
<feature type="domain" description="Siroheme synthase central" evidence="7">
    <location>
        <begin position="118"/>
        <end position="143"/>
    </location>
</feature>
<dbReference type="NCBIfam" id="TIGR01470">
    <property type="entry name" value="cysG_Nterm"/>
    <property type="match status" value="1"/>
</dbReference>
<dbReference type="InterPro" id="IPR028281">
    <property type="entry name" value="Sirohaem_synthase_central"/>
</dbReference>
<dbReference type="PANTHER" id="PTHR35330:SF1">
    <property type="entry name" value="SIROHEME BIOSYNTHESIS PROTEIN MET8"/>
    <property type="match status" value="1"/>
</dbReference>
<reference evidence="8" key="2">
    <citation type="submission" date="2020-09" db="EMBL/GenBank/DDBJ databases">
        <authorList>
            <person name="Sun Q."/>
            <person name="Zhou Y."/>
        </authorList>
    </citation>
    <scope>NUCLEOTIDE SEQUENCE</scope>
    <source>
        <strain evidence="8">CGMCC 1.15371</strain>
    </source>
</reference>
<reference evidence="8" key="1">
    <citation type="journal article" date="2014" name="Int. J. Syst. Evol. Microbiol.">
        <title>Complete genome sequence of Corynebacterium casei LMG S-19264T (=DSM 44701T), isolated from a smear-ripened cheese.</title>
        <authorList>
            <consortium name="US DOE Joint Genome Institute (JGI-PGF)"/>
            <person name="Walter F."/>
            <person name="Albersmeier A."/>
            <person name="Kalinowski J."/>
            <person name="Ruckert C."/>
        </authorList>
    </citation>
    <scope>NUCLEOTIDE SEQUENCE</scope>
    <source>
        <strain evidence="8">CGMCC 1.15371</strain>
    </source>
</reference>
<dbReference type="AlphaFoldDB" id="A0A8J2YET7"/>
<dbReference type="Pfam" id="PF22440">
    <property type="entry name" value="SirC_C"/>
    <property type="match status" value="1"/>
</dbReference>
<evidence type="ECO:0000256" key="1">
    <source>
        <dbReference type="ARBA" id="ARBA00005010"/>
    </source>
</evidence>
<dbReference type="GO" id="GO:0019354">
    <property type="term" value="P:siroheme biosynthetic process"/>
    <property type="evidence" value="ECO:0007669"/>
    <property type="project" value="UniProtKB-UniPathway"/>
</dbReference>
<dbReference type="Proteomes" id="UP000628775">
    <property type="component" value="Unassembled WGS sequence"/>
</dbReference>
<proteinExistence type="predicted"/>
<dbReference type="Gene3D" id="1.10.8.610">
    <property type="entry name" value="SirC, precorrin-2 dehydrogenase, C-terminal helical domain-like"/>
    <property type="match status" value="1"/>
</dbReference>
<dbReference type="Pfam" id="PF13241">
    <property type="entry name" value="NAD_binding_7"/>
    <property type="match status" value="1"/>
</dbReference>
<dbReference type="InterPro" id="IPR042518">
    <property type="entry name" value="SirC_C"/>
</dbReference>
<gene>
    <name evidence="8" type="ORF">GCM10011391_04950</name>
</gene>
<dbReference type="NCBIfam" id="NF005222">
    <property type="entry name" value="PRK06718.1"/>
    <property type="match status" value="1"/>
</dbReference>
<evidence type="ECO:0000259" key="7">
    <source>
        <dbReference type="Pfam" id="PF14824"/>
    </source>
</evidence>
<organism evidence="8 9">
    <name type="scientific">Pullulanibacillus camelliae</name>
    <dbReference type="NCBI Taxonomy" id="1707096"/>
    <lineage>
        <taxon>Bacteria</taxon>
        <taxon>Bacillati</taxon>
        <taxon>Bacillota</taxon>
        <taxon>Bacilli</taxon>
        <taxon>Bacillales</taxon>
        <taxon>Sporolactobacillaceae</taxon>
        <taxon>Pullulanibacillus</taxon>
    </lineage>
</organism>
<dbReference type="SUPFAM" id="SSF51735">
    <property type="entry name" value="NAD(P)-binding Rossmann-fold domains"/>
    <property type="match status" value="1"/>
</dbReference>
<dbReference type="GO" id="GO:0043115">
    <property type="term" value="F:precorrin-2 dehydrogenase activity"/>
    <property type="evidence" value="ECO:0007669"/>
    <property type="project" value="UniProtKB-EC"/>
</dbReference>
<accession>A0A8J2YET7</accession>
<evidence type="ECO:0000256" key="3">
    <source>
        <dbReference type="ARBA" id="ARBA00023002"/>
    </source>
</evidence>
<comment type="caution">
    <text evidence="8">The sequence shown here is derived from an EMBL/GenBank/DDBJ whole genome shotgun (WGS) entry which is preliminary data.</text>
</comment>
<dbReference type="InterPro" id="IPR006367">
    <property type="entry name" value="Sirohaem_synthase_N"/>
</dbReference>
<comment type="catalytic activity">
    <reaction evidence="6">
        <text>precorrin-2 + NAD(+) = sirohydrochlorin + NADH + 2 H(+)</text>
        <dbReference type="Rhea" id="RHEA:15613"/>
        <dbReference type="ChEBI" id="CHEBI:15378"/>
        <dbReference type="ChEBI" id="CHEBI:57540"/>
        <dbReference type="ChEBI" id="CHEBI:57945"/>
        <dbReference type="ChEBI" id="CHEBI:58351"/>
        <dbReference type="ChEBI" id="CHEBI:58827"/>
        <dbReference type="EC" id="1.3.1.76"/>
    </reaction>
</comment>
<evidence type="ECO:0000313" key="9">
    <source>
        <dbReference type="Proteomes" id="UP000628775"/>
    </source>
</evidence>
<dbReference type="EC" id="1.3.1.76" evidence="2"/>
<keyword evidence="4" id="KW-0520">NAD</keyword>
<comment type="pathway">
    <text evidence="1">Porphyrin-containing compound metabolism; siroheme biosynthesis; sirohydrochlorin from precorrin-2: step 1/1.</text>
</comment>
<evidence type="ECO:0000256" key="5">
    <source>
        <dbReference type="ARBA" id="ARBA00023244"/>
    </source>
</evidence>
<keyword evidence="5" id="KW-0627">Porphyrin biosynthesis</keyword>
<evidence type="ECO:0000256" key="6">
    <source>
        <dbReference type="ARBA" id="ARBA00047561"/>
    </source>
</evidence>